<accession>M4BS87</accession>
<dbReference type="VEuPathDB" id="FungiDB:HpaG809278"/>
<organism evidence="1 2">
    <name type="scientific">Hyaloperonospora arabidopsidis (strain Emoy2)</name>
    <name type="common">Downy mildew agent</name>
    <name type="synonym">Peronospora arabidopsidis</name>
    <dbReference type="NCBI Taxonomy" id="559515"/>
    <lineage>
        <taxon>Eukaryota</taxon>
        <taxon>Sar</taxon>
        <taxon>Stramenopiles</taxon>
        <taxon>Oomycota</taxon>
        <taxon>Peronosporomycetes</taxon>
        <taxon>Peronosporales</taxon>
        <taxon>Peronosporaceae</taxon>
        <taxon>Hyaloperonospora</taxon>
    </lineage>
</organism>
<sequence>MTMSHHIYTSGGAAHEVIPSVAPVLVSTASRDAIINDAGNTDEDTTATAEPLISPPLWSCEDPLPVGTFRSQEQAVLTVKQFAVSQGFAVSISRTRSRGIKRVHLSCSQGKEHRGFHKRLMPLRDRRTKNVSCSYELAISFDKKLPEDRAWSTICLNNCHTGHSRCITKTMLSALPAARRVSREGDNMEAMVVQMHQSGAAPRACVLMW</sequence>
<dbReference type="Proteomes" id="UP000011713">
    <property type="component" value="Unassembled WGS sequence"/>
</dbReference>
<keyword evidence="2" id="KW-1185">Reference proteome</keyword>
<dbReference type="InParanoid" id="M4BS87"/>
<reference evidence="2" key="1">
    <citation type="journal article" date="2010" name="Science">
        <title>Signatures of adaptation to obligate biotrophy in the Hyaloperonospora arabidopsidis genome.</title>
        <authorList>
            <person name="Baxter L."/>
            <person name="Tripathy S."/>
            <person name="Ishaque N."/>
            <person name="Boot N."/>
            <person name="Cabral A."/>
            <person name="Kemen E."/>
            <person name="Thines M."/>
            <person name="Ah-Fong A."/>
            <person name="Anderson R."/>
            <person name="Badejoko W."/>
            <person name="Bittner-Eddy P."/>
            <person name="Boore J.L."/>
            <person name="Chibucos M.C."/>
            <person name="Coates M."/>
            <person name="Dehal P."/>
            <person name="Delehaunty K."/>
            <person name="Dong S."/>
            <person name="Downton P."/>
            <person name="Dumas B."/>
            <person name="Fabro G."/>
            <person name="Fronick C."/>
            <person name="Fuerstenberg S.I."/>
            <person name="Fulton L."/>
            <person name="Gaulin E."/>
            <person name="Govers F."/>
            <person name="Hughes L."/>
            <person name="Humphray S."/>
            <person name="Jiang R.H."/>
            <person name="Judelson H."/>
            <person name="Kamoun S."/>
            <person name="Kyung K."/>
            <person name="Meijer H."/>
            <person name="Minx P."/>
            <person name="Morris P."/>
            <person name="Nelson J."/>
            <person name="Phuntumart V."/>
            <person name="Qutob D."/>
            <person name="Rehmany A."/>
            <person name="Rougon-Cardoso A."/>
            <person name="Ryden P."/>
            <person name="Torto-Alalibo T."/>
            <person name="Studholme D."/>
            <person name="Wang Y."/>
            <person name="Win J."/>
            <person name="Wood J."/>
            <person name="Clifton S.W."/>
            <person name="Rogers J."/>
            <person name="Van den Ackerveken G."/>
            <person name="Jones J.D."/>
            <person name="McDowell J.M."/>
            <person name="Beynon J."/>
            <person name="Tyler B.M."/>
        </authorList>
    </citation>
    <scope>NUCLEOTIDE SEQUENCE [LARGE SCALE GENOMIC DNA]</scope>
    <source>
        <strain evidence="2">Emoy2</strain>
    </source>
</reference>
<dbReference type="AlphaFoldDB" id="M4BS87"/>
<dbReference type="EMBL" id="JH598696">
    <property type="status" value="NOT_ANNOTATED_CDS"/>
    <property type="molecule type" value="Genomic_DNA"/>
</dbReference>
<evidence type="ECO:0000313" key="2">
    <source>
        <dbReference type="Proteomes" id="UP000011713"/>
    </source>
</evidence>
<proteinExistence type="predicted"/>
<dbReference type="EnsemblProtists" id="HpaT809278">
    <property type="protein sequence ID" value="HpaP809278"/>
    <property type="gene ID" value="HpaG809278"/>
</dbReference>
<dbReference type="HOGENOM" id="CLU_1513372_0_0_1"/>
<name>M4BS87_HYAAE</name>
<protein>
    <recommendedName>
        <fullName evidence="3">FAR1 domain-containing protein</fullName>
    </recommendedName>
</protein>
<evidence type="ECO:0008006" key="3">
    <source>
        <dbReference type="Google" id="ProtNLM"/>
    </source>
</evidence>
<reference evidence="1" key="2">
    <citation type="submission" date="2015-06" db="UniProtKB">
        <authorList>
            <consortium name="EnsemblProtists"/>
        </authorList>
    </citation>
    <scope>IDENTIFICATION</scope>
    <source>
        <strain evidence="1">Emoy2</strain>
    </source>
</reference>
<evidence type="ECO:0000313" key="1">
    <source>
        <dbReference type="EnsemblProtists" id="HpaP809278"/>
    </source>
</evidence>